<keyword evidence="2" id="KW-0813">Transport</keyword>
<evidence type="ECO:0000256" key="1">
    <source>
        <dbReference type="ARBA" id="ARBA00004127"/>
    </source>
</evidence>
<dbReference type="EMBL" id="LNYH01000096">
    <property type="protein sequence ID" value="KTD20753.1"/>
    <property type="molecule type" value="Genomic_DNA"/>
</dbReference>
<feature type="transmembrane region" description="Helical" evidence="6">
    <location>
        <begin position="282"/>
        <end position="303"/>
    </location>
</feature>
<feature type="transmembrane region" description="Helical" evidence="6">
    <location>
        <begin position="401"/>
        <end position="420"/>
    </location>
</feature>
<proteinExistence type="predicted"/>
<reference evidence="7 8" key="1">
    <citation type="submission" date="2015-11" db="EMBL/GenBank/DDBJ databases">
        <title>Genomic analysis of 38 Legionella species identifies large and diverse effector repertoires.</title>
        <authorList>
            <person name="Burstein D."/>
            <person name="Amaro F."/>
            <person name="Zusman T."/>
            <person name="Lifshitz Z."/>
            <person name="Cohen O."/>
            <person name="Gilbert J.A."/>
            <person name="Pupko T."/>
            <person name="Shuman H.A."/>
            <person name="Segal G."/>
        </authorList>
    </citation>
    <scope>NUCLEOTIDE SEQUENCE [LARGE SCALE GENOMIC DNA]</scope>
    <source>
        <strain evidence="7 8">Bercovier 4</strain>
    </source>
</reference>
<name>A0A0W0VKW2_9GAMM</name>
<keyword evidence="3 6" id="KW-0812">Transmembrane</keyword>
<evidence type="ECO:0000313" key="8">
    <source>
        <dbReference type="Proteomes" id="UP000054761"/>
    </source>
</evidence>
<feature type="transmembrane region" description="Helical" evidence="6">
    <location>
        <begin position="88"/>
        <end position="107"/>
    </location>
</feature>
<sequence>MPEHSKPIQSMDIKQVIAWSLYDFANSAYSAVIYTFVFSAYFINEIAPSEIQGTQLWGYTISASSLFVAFLGPIIGTIADFGGKHKSWLFLFTSIGVISTVFLWFVHPNIHSIQLALTCMFISTVAFELAKVFYNSLLPNIVSSDYLGRVSGWGWSCGYLGGLLCLILSLIVLEQREFFLIAGIKNKEDIHIIILLVAIWVSVFSLPIFLFVKQKKSENFKVISAVKKGLKELKITLKNFPQQRDLLLFLIARLFYMDGVNSLMALGGVFAAGTFHFSVYDMIIFGIILNITAGIGAALFAWIDDWIGSKKTVLIALGCFTAMFCYLLTIKSRNLFWMAAPFIGVFVGPIQAASRTFLARLAKPEEITRMYGFYSFSEKSTSFLGPFLVGSLTAWAGSQRIGMLALLPFFIVGGGLLLRVSQK</sequence>
<dbReference type="RefSeq" id="WP_058501994.1">
    <property type="nucleotide sequence ID" value="NZ_CAAAJA010000103.1"/>
</dbReference>
<feature type="transmembrane region" description="Helical" evidence="6">
    <location>
        <begin position="56"/>
        <end position="76"/>
    </location>
</feature>
<comment type="subcellular location">
    <subcellularLocation>
        <location evidence="1">Endomembrane system</location>
        <topology evidence="1">Multi-pass membrane protein</topology>
    </subcellularLocation>
</comment>
<gene>
    <name evidence="7" type="ORF">Lisr_1652</name>
</gene>
<feature type="transmembrane region" description="Helical" evidence="6">
    <location>
        <begin position="246"/>
        <end position="270"/>
    </location>
</feature>
<dbReference type="GO" id="GO:0012505">
    <property type="term" value="C:endomembrane system"/>
    <property type="evidence" value="ECO:0007669"/>
    <property type="project" value="UniProtKB-SubCell"/>
</dbReference>
<feature type="transmembrane region" description="Helical" evidence="6">
    <location>
        <begin position="192"/>
        <end position="212"/>
    </location>
</feature>
<keyword evidence="4 6" id="KW-1133">Transmembrane helix</keyword>
<protein>
    <submittedName>
        <fullName evidence="7">MFS transporter family transporter protein</fullName>
    </submittedName>
</protein>
<feature type="transmembrane region" description="Helical" evidence="6">
    <location>
        <begin position="21"/>
        <end position="44"/>
    </location>
</feature>
<evidence type="ECO:0000256" key="5">
    <source>
        <dbReference type="ARBA" id="ARBA00023136"/>
    </source>
</evidence>
<keyword evidence="5 6" id="KW-0472">Membrane</keyword>
<dbReference type="SUPFAM" id="SSF103473">
    <property type="entry name" value="MFS general substrate transporter"/>
    <property type="match status" value="1"/>
</dbReference>
<dbReference type="PANTHER" id="PTHR23519">
    <property type="entry name" value="AUTOPHAGY-RELATED PROTEIN 22"/>
    <property type="match status" value="1"/>
</dbReference>
<dbReference type="InterPro" id="IPR050495">
    <property type="entry name" value="ATG22/LtaA_families"/>
</dbReference>
<keyword evidence="8" id="KW-1185">Reference proteome</keyword>
<dbReference type="PATRIC" id="fig|454.4.peg.1796"/>
<dbReference type="InterPro" id="IPR036259">
    <property type="entry name" value="MFS_trans_sf"/>
</dbReference>
<evidence type="ECO:0000256" key="6">
    <source>
        <dbReference type="SAM" id="Phobius"/>
    </source>
</evidence>
<dbReference type="AlphaFoldDB" id="A0A0W0VKW2"/>
<accession>A0A0W0VKW2</accession>
<evidence type="ECO:0000256" key="3">
    <source>
        <dbReference type="ARBA" id="ARBA00022692"/>
    </source>
</evidence>
<dbReference type="Gene3D" id="1.20.1250.20">
    <property type="entry name" value="MFS general substrate transporter like domains"/>
    <property type="match status" value="2"/>
</dbReference>
<feature type="transmembrane region" description="Helical" evidence="6">
    <location>
        <begin position="113"/>
        <end position="134"/>
    </location>
</feature>
<dbReference type="OrthoDB" id="9768783at2"/>
<organism evidence="7 8">
    <name type="scientific">Legionella israelensis</name>
    <dbReference type="NCBI Taxonomy" id="454"/>
    <lineage>
        <taxon>Bacteria</taxon>
        <taxon>Pseudomonadati</taxon>
        <taxon>Pseudomonadota</taxon>
        <taxon>Gammaproteobacteria</taxon>
        <taxon>Legionellales</taxon>
        <taxon>Legionellaceae</taxon>
        <taxon>Legionella</taxon>
    </lineage>
</organism>
<feature type="transmembrane region" description="Helical" evidence="6">
    <location>
        <begin position="312"/>
        <end position="329"/>
    </location>
</feature>
<dbReference type="Pfam" id="PF11700">
    <property type="entry name" value="ATG22"/>
    <property type="match status" value="1"/>
</dbReference>
<feature type="transmembrane region" description="Helical" evidence="6">
    <location>
        <begin position="335"/>
        <end position="358"/>
    </location>
</feature>
<evidence type="ECO:0000313" key="7">
    <source>
        <dbReference type="EMBL" id="KTD20753.1"/>
    </source>
</evidence>
<evidence type="ECO:0000256" key="4">
    <source>
        <dbReference type="ARBA" id="ARBA00022989"/>
    </source>
</evidence>
<dbReference type="Proteomes" id="UP000054761">
    <property type="component" value="Unassembled WGS sequence"/>
</dbReference>
<feature type="transmembrane region" description="Helical" evidence="6">
    <location>
        <begin position="146"/>
        <end position="172"/>
    </location>
</feature>
<evidence type="ECO:0000256" key="2">
    <source>
        <dbReference type="ARBA" id="ARBA00022448"/>
    </source>
</evidence>
<dbReference type="PANTHER" id="PTHR23519:SF1">
    <property type="entry name" value="AUTOPHAGY-RELATED PROTEIN 22"/>
    <property type="match status" value="1"/>
</dbReference>
<dbReference type="InterPro" id="IPR024671">
    <property type="entry name" value="Atg22-like"/>
</dbReference>
<comment type="caution">
    <text evidence="7">The sequence shown here is derived from an EMBL/GenBank/DDBJ whole genome shotgun (WGS) entry which is preliminary data.</text>
</comment>